<reference evidence="16 17" key="1">
    <citation type="submission" date="2015-11" db="EMBL/GenBank/DDBJ databases">
        <title>Genomic analysis of 38 Legionella species identifies large and diverse effector repertoires.</title>
        <authorList>
            <person name="Burstein D."/>
            <person name="Amaro F."/>
            <person name="Zusman T."/>
            <person name="Lifshitz Z."/>
            <person name="Cohen O."/>
            <person name="Gilbert J.A."/>
            <person name="Pupko T."/>
            <person name="Shuman H.A."/>
            <person name="Segal G."/>
        </authorList>
    </citation>
    <scope>NUCLEOTIDE SEQUENCE [LARGE SCALE GENOMIC DNA]</scope>
    <source>
        <strain evidence="16 17">PX-1-G2-E2</strain>
    </source>
</reference>
<keyword evidence="17" id="KW-1185">Reference proteome</keyword>
<feature type="region of interest" description="Disordered" evidence="12">
    <location>
        <begin position="280"/>
        <end position="301"/>
    </location>
</feature>
<keyword evidence="7 13" id="KW-0812">Transmembrane</keyword>
<dbReference type="PANTHER" id="PTHR30046:SF0">
    <property type="entry name" value="FLAGELLAR M-RING PROTEIN"/>
    <property type="match status" value="1"/>
</dbReference>
<evidence type="ECO:0000256" key="1">
    <source>
        <dbReference type="ARBA" id="ARBA00003820"/>
    </source>
</evidence>
<comment type="function">
    <text evidence="1">The M ring may be actively involved in energy transduction.</text>
</comment>
<keyword evidence="6" id="KW-1003">Cell membrane</keyword>
<comment type="subunit">
    <text evidence="11">The basal body constitutes a major portion of the flagellar organelle and consists of four rings (L,P,S, and M) mounted on a central rod. The M ring is integral to the inner membrane of the cell and may be connected to the flagellar rod via the S ring. The S (supramembrane ring) lies just distal to the M ring. The L and P rings lie in the outer membrane and the periplasmic space, respectively.</text>
</comment>
<dbReference type="PATRIC" id="fig|466.6.peg.1695"/>
<organism evidence="16 17">
    <name type="scientific">Legionella maceachernii</name>
    <dbReference type="NCBI Taxonomy" id="466"/>
    <lineage>
        <taxon>Bacteria</taxon>
        <taxon>Pseudomonadati</taxon>
        <taxon>Pseudomonadota</taxon>
        <taxon>Gammaproteobacteria</taxon>
        <taxon>Legionellales</taxon>
        <taxon>Legionellaceae</taxon>
        <taxon>Legionella</taxon>
    </lineage>
</organism>
<evidence type="ECO:0000313" key="17">
    <source>
        <dbReference type="Proteomes" id="UP000054908"/>
    </source>
</evidence>
<comment type="subcellular location">
    <subcellularLocation>
        <location evidence="2">Bacterial flagellum basal body</location>
    </subcellularLocation>
    <subcellularLocation>
        <location evidence="3">Cell membrane</location>
        <topology evidence="3">Multi-pass membrane protein</topology>
    </subcellularLocation>
</comment>
<dbReference type="InterPro" id="IPR043427">
    <property type="entry name" value="YscJ/FliF"/>
</dbReference>
<evidence type="ECO:0000256" key="4">
    <source>
        <dbReference type="ARBA" id="ARBA00007971"/>
    </source>
</evidence>
<dbReference type="STRING" id="466.Lmac_1609"/>
<dbReference type="PANTHER" id="PTHR30046">
    <property type="entry name" value="FLAGELLAR M-RING PROTEIN"/>
    <property type="match status" value="1"/>
</dbReference>
<dbReference type="RefSeq" id="WP_058452378.1">
    <property type="nucleotide sequence ID" value="NZ_CAAAIB010000004.1"/>
</dbReference>
<dbReference type="InterPro" id="IPR045851">
    <property type="entry name" value="AMP-bd_C_sf"/>
</dbReference>
<dbReference type="Proteomes" id="UP000054908">
    <property type="component" value="Unassembled WGS sequence"/>
</dbReference>
<evidence type="ECO:0000256" key="11">
    <source>
        <dbReference type="ARBA" id="ARBA00025936"/>
    </source>
</evidence>
<evidence type="ECO:0000313" key="16">
    <source>
        <dbReference type="EMBL" id="KTD25838.1"/>
    </source>
</evidence>
<evidence type="ECO:0000256" key="12">
    <source>
        <dbReference type="SAM" id="MobiDB-lite"/>
    </source>
</evidence>
<dbReference type="InterPro" id="IPR013556">
    <property type="entry name" value="Flag_M-ring_C"/>
</dbReference>
<sequence length="433" mass="49741">MKYVEASLKWLKTQSKQRQLSFALGLIVIIGLTFLLSYWVVNPQYGVLFNQLNSRDANQILNQLEQANIPYKVRHQGSEILISKPLIEKTRIKLMNSGVQFSQQVGFELFDKSDFGMTDFSQKINYQRALQGELERTISSLDEVRQARVHLVIPERHLFQQEENQPKAAVNLHLNQPLTPQQVKSIQQLITASVPHMQKNNVIIVDQNGNNLTHDEDDSTVGHFAIKKSIEHYLNQKVTQMLKAVFTDEEVMVKIDVTLNYDELQRELIKPQRDGIITHEKETQHSTSSKSEKAQTNHDLTREKSYQFGREKEHFTRASGNIERLTVSVAIPQFTSQQTIEQIERLVKSIVGFDEVRGDRISIEALITTPHLIPSIPLTSSIPQSTASSNLIFLAVIGCLSLVIFFYSLNVKSRRRKRQLLLTELTQWLNHYE</sequence>
<dbReference type="GO" id="GO:0003774">
    <property type="term" value="F:cytoskeletal motor activity"/>
    <property type="evidence" value="ECO:0007669"/>
    <property type="project" value="InterPro"/>
</dbReference>
<evidence type="ECO:0000256" key="5">
    <source>
        <dbReference type="ARBA" id="ARBA00017949"/>
    </source>
</evidence>
<comment type="caution">
    <text evidence="16">The sequence shown here is derived from an EMBL/GenBank/DDBJ whole genome shotgun (WGS) entry which is preliminary data.</text>
</comment>
<dbReference type="NCBIfam" id="TIGR00206">
    <property type="entry name" value="fliF"/>
    <property type="match status" value="1"/>
</dbReference>
<proteinExistence type="inferred from homology"/>
<dbReference type="EMBL" id="LNYL01000042">
    <property type="protein sequence ID" value="KTD25838.1"/>
    <property type="molecule type" value="Genomic_DNA"/>
</dbReference>
<keyword evidence="16" id="KW-0969">Cilium</keyword>
<dbReference type="Pfam" id="PF01514">
    <property type="entry name" value="YscJ_FliF"/>
    <property type="match status" value="1"/>
</dbReference>
<evidence type="ECO:0000259" key="15">
    <source>
        <dbReference type="Pfam" id="PF08345"/>
    </source>
</evidence>
<feature type="transmembrane region" description="Helical" evidence="13">
    <location>
        <begin position="20"/>
        <end position="41"/>
    </location>
</feature>
<evidence type="ECO:0000259" key="14">
    <source>
        <dbReference type="Pfam" id="PF01514"/>
    </source>
</evidence>
<dbReference type="GO" id="GO:0071973">
    <property type="term" value="P:bacterial-type flagellum-dependent cell motility"/>
    <property type="evidence" value="ECO:0007669"/>
    <property type="project" value="InterPro"/>
</dbReference>
<accession>A0A0W0W0Z0</accession>
<evidence type="ECO:0000256" key="8">
    <source>
        <dbReference type="ARBA" id="ARBA00022989"/>
    </source>
</evidence>
<evidence type="ECO:0000256" key="7">
    <source>
        <dbReference type="ARBA" id="ARBA00022692"/>
    </source>
</evidence>
<keyword evidence="9 13" id="KW-0472">Membrane</keyword>
<evidence type="ECO:0000256" key="10">
    <source>
        <dbReference type="ARBA" id="ARBA00023143"/>
    </source>
</evidence>
<feature type="domain" description="Flagellar M-ring N-terminal" evidence="14">
    <location>
        <begin position="42"/>
        <end position="213"/>
    </location>
</feature>
<gene>
    <name evidence="16" type="primary">fliF</name>
    <name evidence="16" type="ORF">Lmac_1609</name>
</gene>
<keyword evidence="16" id="KW-0282">Flagellum</keyword>
<keyword evidence="8 13" id="KW-1133">Transmembrane helix</keyword>
<feature type="domain" description="Flagellar M-ring C-terminal" evidence="15">
    <location>
        <begin position="272"/>
        <end position="365"/>
    </location>
</feature>
<dbReference type="AlphaFoldDB" id="A0A0W0W0Z0"/>
<dbReference type="Gene3D" id="3.30.300.30">
    <property type="match status" value="1"/>
</dbReference>
<evidence type="ECO:0000256" key="13">
    <source>
        <dbReference type="SAM" id="Phobius"/>
    </source>
</evidence>
<protein>
    <recommendedName>
        <fullName evidence="5">Flagellar M-ring protein</fullName>
    </recommendedName>
</protein>
<dbReference type="PRINTS" id="PR01009">
    <property type="entry name" value="FLGMRINGFLIF"/>
</dbReference>
<comment type="similarity">
    <text evidence="4">Belongs to the FliF family.</text>
</comment>
<evidence type="ECO:0000256" key="2">
    <source>
        <dbReference type="ARBA" id="ARBA00004117"/>
    </source>
</evidence>
<evidence type="ECO:0000256" key="3">
    <source>
        <dbReference type="ARBA" id="ARBA00004651"/>
    </source>
</evidence>
<dbReference type="Pfam" id="PF08345">
    <property type="entry name" value="YscJ_FliF_C"/>
    <property type="match status" value="1"/>
</dbReference>
<evidence type="ECO:0000256" key="6">
    <source>
        <dbReference type="ARBA" id="ARBA00022475"/>
    </source>
</evidence>
<dbReference type="GO" id="GO:0009431">
    <property type="term" value="C:bacterial-type flagellum basal body, MS ring"/>
    <property type="evidence" value="ECO:0007669"/>
    <property type="project" value="InterPro"/>
</dbReference>
<keyword evidence="16" id="KW-0966">Cell projection</keyword>
<feature type="transmembrane region" description="Helical" evidence="13">
    <location>
        <begin position="391"/>
        <end position="409"/>
    </location>
</feature>
<evidence type="ECO:0000256" key="9">
    <source>
        <dbReference type="ARBA" id="ARBA00023136"/>
    </source>
</evidence>
<dbReference type="InterPro" id="IPR006182">
    <property type="entry name" value="FliF_N_dom"/>
</dbReference>
<keyword evidence="10" id="KW-0975">Bacterial flagellum</keyword>
<name>A0A0W0W0Z0_9GAMM</name>
<dbReference type="InterPro" id="IPR000067">
    <property type="entry name" value="FlgMring_FliF"/>
</dbReference>
<dbReference type="GO" id="GO:0005886">
    <property type="term" value="C:plasma membrane"/>
    <property type="evidence" value="ECO:0007669"/>
    <property type="project" value="UniProtKB-SubCell"/>
</dbReference>
<dbReference type="OrthoDB" id="8554211at2"/>